<gene>
    <name evidence="7" type="ORF">CSH63_28175</name>
</gene>
<dbReference type="SUPFAM" id="SSF46894">
    <property type="entry name" value="C-terminal effector domain of the bipartite response regulators"/>
    <property type="match status" value="1"/>
</dbReference>
<dbReference type="RefSeq" id="WP_120572823.1">
    <property type="nucleotide sequence ID" value="NZ_CP024087.1"/>
</dbReference>
<dbReference type="Pfam" id="PF07336">
    <property type="entry name" value="ABATE"/>
    <property type="match status" value="1"/>
</dbReference>
<dbReference type="GO" id="GO:0006355">
    <property type="term" value="P:regulation of DNA-templated transcription"/>
    <property type="evidence" value="ECO:0007669"/>
    <property type="project" value="InterPro"/>
</dbReference>
<keyword evidence="3 5" id="KW-0238">DNA-binding</keyword>
<dbReference type="EMBL" id="CP024087">
    <property type="protein sequence ID" value="AYF31251.1"/>
    <property type="molecule type" value="Genomic_DNA"/>
</dbReference>
<dbReference type="Gene3D" id="1.25.40.10">
    <property type="entry name" value="Tetratricopeptide repeat domain"/>
    <property type="match status" value="1"/>
</dbReference>
<dbReference type="InterPro" id="IPR021005">
    <property type="entry name" value="Znf_CGNR"/>
</dbReference>
<dbReference type="PANTHER" id="PTHR35807:SF1">
    <property type="entry name" value="TRANSCRIPTIONAL REGULATOR REDD"/>
    <property type="match status" value="1"/>
</dbReference>
<evidence type="ECO:0000256" key="4">
    <source>
        <dbReference type="ARBA" id="ARBA00023163"/>
    </source>
</evidence>
<dbReference type="Pfam" id="PF11706">
    <property type="entry name" value="zf-CGNR"/>
    <property type="match status" value="1"/>
</dbReference>
<accession>A0A386WSS8</accession>
<name>A0A386WSS8_9ACTN</name>
<dbReference type="InterPro" id="IPR023286">
    <property type="entry name" value="ABATE_dom_sf"/>
</dbReference>
<dbReference type="SMART" id="SM00862">
    <property type="entry name" value="Trans_reg_C"/>
    <property type="match status" value="1"/>
</dbReference>
<dbReference type="Pfam" id="PF03704">
    <property type="entry name" value="BTAD"/>
    <property type="match status" value="1"/>
</dbReference>
<dbReference type="SUPFAM" id="SSF160904">
    <property type="entry name" value="Jann2411-like"/>
    <property type="match status" value="1"/>
</dbReference>
<evidence type="ECO:0000256" key="1">
    <source>
        <dbReference type="ARBA" id="ARBA00005820"/>
    </source>
</evidence>
<evidence type="ECO:0000313" key="7">
    <source>
        <dbReference type="EMBL" id="AYF31251.1"/>
    </source>
</evidence>
<feature type="DNA-binding region" description="OmpR/PhoB-type" evidence="5">
    <location>
        <begin position="1"/>
        <end position="92"/>
    </location>
</feature>
<dbReference type="InterPro" id="IPR016032">
    <property type="entry name" value="Sig_transdc_resp-reg_C-effctor"/>
</dbReference>
<dbReference type="GO" id="GO:0003677">
    <property type="term" value="F:DNA binding"/>
    <property type="evidence" value="ECO:0007669"/>
    <property type="project" value="UniProtKB-UniRule"/>
</dbReference>
<evidence type="ECO:0000256" key="3">
    <source>
        <dbReference type="ARBA" id="ARBA00023125"/>
    </source>
</evidence>
<evidence type="ECO:0000313" key="8">
    <source>
        <dbReference type="Proteomes" id="UP000267804"/>
    </source>
</evidence>
<evidence type="ECO:0000256" key="2">
    <source>
        <dbReference type="ARBA" id="ARBA00023015"/>
    </source>
</evidence>
<dbReference type="InterPro" id="IPR010852">
    <property type="entry name" value="ABATE"/>
</dbReference>
<keyword evidence="2" id="KW-0805">Transcription regulation</keyword>
<dbReference type="SMART" id="SM01043">
    <property type="entry name" value="BTAD"/>
    <property type="match status" value="1"/>
</dbReference>
<reference evidence="7 8" key="1">
    <citation type="submission" date="2017-10" db="EMBL/GenBank/DDBJ databases">
        <title>Integration of genomic and chemical information greatly accelerates assignment of the full stereostructure of myelolactone, a potent inhibitor of myeloma from a marine-derived Micromonospora.</title>
        <authorList>
            <person name="Kim M.C."/>
            <person name="Machado H."/>
            <person name="Jensen P.R."/>
            <person name="Fenical W."/>
        </authorList>
    </citation>
    <scope>NUCLEOTIDE SEQUENCE [LARGE SCALE GENOMIC DNA]</scope>
    <source>
        <strain evidence="7 8">CNY-010</strain>
    </source>
</reference>
<dbReference type="PANTHER" id="PTHR35807">
    <property type="entry name" value="TRANSCRIPTIONAL REGULATOR REDD-RELATED"/>
    <property type="match status" value="1"/>
</dbReference>
<dbReference type="InterPro" id="IPR036388">
    <property type="entry name" value="WH-like_DNA-bd_sf"/>
</dbReference>
<dbReference type="KEGG" id="mtua:CSH63_28175"/>
<dbReference type="Proteomes" id="UP000267804">
    <property type="component" value="Chromosome"/>
</dbReference>
<evidence type="ECO:0000259" key="6">
    <source>
        <dbReference type="PROSITE" id="PS51755"/>
    </source>
</evidence>
<dbReference type="InterPro" id="IPR001867">
    <property type="entry name" value="OmpR/PhoB-type_DNA-bd"/>
</dbReference>
<dbReference type="Gene3D" id="1.10.10.10">
    <property type="entry name" value="Winged helix-like DNA-binding domain superfamily/Winged helix DNA-binding domain"/>
    <property type="match status" value="1"/>
</dbReference>
<dbReference type="InterPro" id="IPR051677">
    <property type="entry name" value="AfsR-DnrI-RedD_regulator"/>
</dbReference>
<dbReference type="SUPFAM" id="SSF48452">
    <property type="entry name" value="TPR-like"/>
    <property type="match status" value="1"/>
</dbReference>
<dbReference type="AlphaFoldDB" id="A0A386WSS8"/>
<feature type="domain" description="OmpR/PhoB-type" evidence="6">
    <location>
        <begin position="1"/>
        <end position="92"/>
    </location>
</feature>
<dbReference type="PROSITE" id="PS51755">
    <property type="entry name" value="OMPR_PHOB"/>
    <property type="match status" value="1"/>
</dbReference>
<dbReference type="GO" id="GO:0000160">
    <property type="term" value="P:phosphorelay signal transduction system"/>
    <property type="evidence" value="ECO:0007669"/>
    <property type="project" value="InterPro"/>
</dbReference>
<protein>
    <submittedName>
        <fullName evidence="7">SARP family transcriptional regulator</fullName>
    </submittedName>
</protein>
<dbReference type="Gene3D" id="1.10.3300.10">
    <property type="entry name" value="Jann2411-like domain"/>
    <property type="match status" value="1"/>
</dbReference>
<dbReference type="InterPro" id="IPR005158">
    <property type="entry name" value="BTAD"/>
</dbReference>
<organism evidence="7 8">
    <name type="scientific">Micromonospora tulbaghiae</name>
    <dbReference type="NCBI Taxonomy" id="479978"/>
    <lineage>
        <taxon>Bacteria</taxon>
        <taxon>Bacillati</taxon>
        <taxon>Actinomycetota</taxon>
        <taxon>Actinomycetes</taxon>
        <taxon>Micromonosporales</taxon>
        <taxon>Micromonosporaceae</taxon>
        <taxon>Micromonospora</taxon>
    </lineage>
</organism>
<dbReference type="InterPro" id="IPR011990">
    <property type="entry name" value="TPR-like_helical_dom_sf"/>
</dbReference>
<keyword evidence="4" id="KW-0804">Transcription</keyword>
<dbReference type="CDD" id="cd15831">
    <property type="entry name" value="BTAD"/>
    <property type="match status" value="1"/>
</dbReference>
<sequence length="450" mass="49604">MEFRLLGPFEARHDGRPVEVGSRRQERCLLGVLLLDVGRVVPTDRLIDLLWNGRPPATARSAVQTYIGRLRGSLNPYGVRISTRGEGYVVEEDGHRVDVDEFADLVRAAGRAADPAERVRSLDRGLALWRGPLLADAADDELRDRLHGTVEELRLVAMELRAEAQLALGQHARAITDLMPVAARHPTREHLVAVLMTALYRGDRRADALHLYRTTRDLLVADFGVEPGPRLREVQRRVLAGDDRLDRAGRPMHEIRVGDESLPWSVGGHPALDFCNTFAGWGHEPPLPGAEWLRGYRTLAVWAGHVGLVDEVSTNRLLHLARRDPKAAEAVLGEARTLRAALYASLVDPDDGPAFETVARAAEAAARTLVFRREADGRGRWWPDLAAGLRLPVHAAAFSGAQLLADPARFTVRVCPDRRCGWLFLDESGLRRWCSLGTCGGRAGASCRTA</sequence>
<dbReference type="Pfam" id="PF00486">
    <property type="entry name" value="Trans_reg_C"/>
    <property type="match status" value="1"/>
</dbReference>
<proteinExistence type="inferred from homology"/>
<comment type="similarity">
    <text evidence="1">Belongs to the AfsR/DnrI/RedD regulatory family.</text>
</comment>
<evidence type="ECO:0000256" key="5">
    <source>
        <dbReference type="PROSITE-ProRule" id="PRU01091"/>
    </source>
</evidence>